<dbReference type="PANTHER" id="PTHR11127">
    <property type="entry name" value="60S RIBOSOMAL PROTEIN L14"/>
    <property type="match status" value="1"/>
</dbReference>
<accession>A0AAJ7XHS3</accession>
<gene>
    <name evidence="8" type="primary">RPL14</name>
</gene>
<dbReference type="GO" id="GO:0022625">
    <property type="term" value="C:cytosolic large ribosomal subunit"/>
    <property type="evidence" value="ECO:0007669"/>
    <property type="project" value="TreeGrafter"/>
</dbReference>
<organism evidence="7 8">
    <name type="scientific">Petromyzon marinus</name>
    <name type="common">Sea lamprey</name>
    <dbReference type="NCBI Taxonomy" id="7757"/>
    <lineage>
        <taxon>Eukaryota</taxon>
        <taxon>Metazoa</taxon>
        <taxon>Chordata</taxon>
        <taxon>Craniata</taxon>
        <taxon>Vertebrata</taxon>
        <taxon>Cyclostomata</taxon>
        <taxon>Hyperoartia</taxon>
        <taxon>Petromyzontiformes</taxon>
        <taxon>Petromyzontidae</taxon>
        <taxon>Petromyzon</taxon>
    </lineage>
</organism>
<dbReference type="GO" id="GO:0042273">
    <property type="term" value="P:ribosomal large subunit biogenesis"/>
    <property type="evidence" value="ECO:0007669"/>
    <property type="project" value="TreeGrafter"/>
</dbReference>
<dbReference type="CDD" id="cd23702">
    <property type="entry name" value="eL14"/>
    <property type="match status" value="1"/>
</dbReference>
<evidence type="ECO:0000259" key="6">
    <source>
        <dbReference type="Pfam" id="PF01929"/>
    </source>
</evidence>
<keyword evidence="7" id="KW-1185">Reference proteome</keyword>
<dbReference type="PANTHER" id="PTHR11127:SF2">
    <property type="entry name" value="LARGE RIBOSOMAL SUBUNIT PROTEIN EL14"/>
    <property type="match status" value="1"/>
</dbReference>
<protein>
    <recommendedName>
        <fullName evidence="4">Large ribosomal subunit protein eL14</fullName>
    </recommendedName>
    <alternativeName>
        <fullName evidence="5">60S ribosomal protein L14</fullName>
    </alternativeName>
</protein>
<feature type="domain" description="Large ribosomal subunit protein eL14" evidence="6">
    <location>
        <begin position="47"/>
        <end position="120"/>
    </location>
</feature>
<dbReference type="GO" id="GO:0003735">
    <property type="term" value="F:structural constituent of ribosome"/>
    <property type="evidence" value="ECO:0007669"/>
    <property type="project" value="InterPro"/>
</dbReference>
<evidence type="ECO:0000256" key="1">
    <source>
        <dbReference type="ARBA" id="ARBA00006592"/>
    </source>
</evidence>
<dbReference type="InterPro" id="IPR014722">
    <property type="entry name" value="Rib_uL2_dom2"/>
</dbReference>
<dbReference type="AlphaFoldDB" id="A0AAJ7XHS3"/>
<dbReference type="GO" id="GO:0006412">
    <property type="term" value="P:translation"/>
    <property type="evidence" value="ECO:0007669"/>
    <property type="project" value="InterPro"/>
</dbReference>
<proteinExistence type="inferred from homology"/>
<comment type="similarity">
    <text evidence="1">Belongs to the eukaryotic ribosomal protein eL14 family.</text>
</comment>
<name>A0AAJ7XHS3_PETMA</name>
<dbReference type="Gene3D" id="2.30.30.30">
    <property type="match status" value="1"/>
</dbReference>
<dbReference type="SUPFAM" id="SSF50104">
    <property type="entry name" value="Translation proteins SH3-like domain"/>
    <property type="match status" value="1"/>
</dbReference>
<dbReference type="Gene3D" id="6.10.250.2270">
    <property type="match status" value="1"/>
</dbReference>
<dbReference type="FunFam" id="2.30.30.30:FF:000022">
    <property type="entry name" value="60S ribosomal protein L14"/>
    <property type="match status" value="1"/>
</dbReference>
<evidence type="ECO:0000256" key="5">
    <source>
        <dbReference type="ARBA" id="ARBA00035318"/>
    </source>
</evidence>
<dbReference type="InterPro" id="IPR039660">
    <property type="entry name" value="Ribosomal_eL14"/>
</dbReference>
<dbReference type="InterPro" id="IPR002784">
    <property type="entry name" value="Ribosomal_eL14_dom"/>
</dbReference>
<dbReference type="GO" id="GO:0003723">
    <property type="term" value="F:RNA binding"/>
    <property type="evidence" value="ECO:0007669"/>
    <property type="project" value="InterPro"/>
</dbReference>
<dbReference type="GeneID" id="116957013"/>
<keyword evidence="3" id="KW-0687">Ribonucleoprotein</keyword>
<dbReference type="InterPro" id="IPR008991">
    <property type="entry name" value="Translation_prot_SH3-like_sf"/>
</dbReference>
<dbReference type="RefSeq" id="XP_032834815.1">
    <property type="nucleotide sequence ID" value="XM_032978924.1"/>
</dbReference>
<evidence type="ECO:0000256" key="4">
    <source>
        <dbReference type="ARBA" id="ARBA00035215"/>
    </source>
</evidence>
<sequence length="138" mass="16104">MVFKRFVEVGRVAYIAFGPHEGKLITIVDVIDQNRALVDGPCTGVRRQAMSFKCMQLTNIIIKFPYGARQKTVRAAWEKGEVDKKWGESNWAKKIEARTKRAKMSDFDRFKLMKAKRMRNRIIKAELKRLQRAENKKS</sequence>
<evidence type="ECO:0000313" key="7">
    <source>
        <dbReference type="Proteomes" id="UP001318040"/>
    </source>
</evidence>
<dbReference type="CTD" id="9045"/>
<evidence type="ECO:0000313" key="8">
    <source>
        <dbReference type="RefSeq" id="XP_032834815.1"/>
    </source>
</evidence>
<keyword evidence="2 8" id="KW-0689">Ribosomal protein</keyword>
<dbReference type="Proteomes" id="UP001318040">
    <property type="component" value="Chromosome 69"/>
</dbReference>
<reference evidence="8" key="1">
    <citation type="submission" date="2025-08" db="UniProtKB">
        <authorList>
            <consortium name="RefSeq"/>
        </authorList>
    </citation>
    <scope>IDENTIFICATION</scope>
    <source>
        <tissue evidence="8">Sperm</tissue>
    </source>
</reference>
<evidence type="ECO:0000256" key="2">
    <source>
        <dbReference type="ARBA" id="ARBA00022980"/>
    </source>
</evidence>
<dbReference type="KEGG" id="pmrn:116957013"/>
<dbReference type="Pfam" id="PF01929">
    <property type="entry name" value="Ribosomal_L14e"/>
    <property type="match status" value="1"/>
</dbReference>
<evidence type="ECO:0000256" key="3">
    <source>
        <dbReference type="ARBA" id="ARBA00023274"/>
    </source>
</evidence>